<organism evidence="2 3">
    <name type="scientific">Gossypium barbadense</name>
    <name type="common">Sea Island cotton</name>
    <name type="synonym">Hibiscus barbadensis</name>
    <dbReference type="NCBI Taxonomy" id="3634"/>
    <lineage>
        <taxon>Eukaryota</taxon>
        <taxon>Viridiplantae</taxon>
        <taxon>Streptophyta</taxon>
        <taxon>Embryophyta</taxon>
        <taxon>Tracheophyta</taxon>
        <taxon>Spermatophyta</taxon>
        <taxon>Magnoliopsida</taxon>
        <taxon>eudicotyledons</taxon>
        <taxon>Gunneridae</taxon>
        <taxon>Pentapetalae</taxon>
        <taxon>rosids</taxon>
        <taxon>malvids</taxon>
        <taxon>Malvales</taxon>
        <taxon>Malvaceae</taxon>
        <taxon>Malvoideae</taxon>
        <taxon>Gossypium</taxon>
    </lineage>
</organism>
<name>A0A2P5VQL0_GOSBA</name>
<evidence type="ECO:0000313" key="2">
    <source>
        <dbReference type="EMBL" id="PPR81060.1"/>
    </source>
</evidence>
<feature type="transmembrane region" description="Helical" evidence="1">
    <location>
        <begin position="136"/>
        <end position="159"/>
    </location>
</feature>
<reference evidence="2 3" key="1">
    <citation type="submission" date="2015-01" db="EMBL/GenBank/DDBJ databases">
        <title>Genome of allotetraploid Gossypium barbadense reveals genomic plasticity and fiber elongation in cotton evolution.</title>
        <authorList>
            <person name="Chen X."/>
            <person name="Liu X."/>
            <person name="Zhao B."/>
            <person name="Zheng H."/>
            <person name="Hu Y."/>
            <person name="Lu G."/>
            <person name="Yang C."/>
            <person name="Chen J."/>
            <person name="Shan C."/>
            <person name="Zhang L."/>
            <person name="Zhou Y."/>
            <person name="Wang L."/>
            <person name="Guo W."/>
            <person name="Bai Y."/>
            <person name="Ruan J."/>
            <person name="Shangguan X."/>
            <person name="Mao Y."/>
            <person name="Jiang J."/>
            <person name="Zhu Y."/>
            <person name="Lei J."/>
            <person name="Kang H."/>
            <person name="Chen S."/>
            <person name="He X."/>
            <person name="Wang R."/>
            <person name="Wang Y."/>
            <person name="Chen J."/>
            <person name="Wang L."/>
            <person name="Yu S."/>
            <person name="Wang B."/>
            <person name="Wei J."/>
            <person name="Song S."/>
            <person name="Lu X."/>
            <person name="Gao Z."/>
            <person name="Gu W."/>
            <person name="Deng X."/>
            <person name="Ma D."/>
            <person name="Wang S."/>
            <person name="Liang W."/>
            <person name="Fang L."/>
            <person name="Cai C."/>
            <person name="Zhu X."/>
            <person name="Zhou B."/>
            <person name="Zhang Y."/>
            <person name="Chen Z."/>
            <person name="Xu S."/>
            <person name="Zhu R."/>
            <person name="Wang S."/>
            <person name="Zhang T."/>
            <person name="Zhao G."/>
        </authorList>
    </citation>
    <scope>NUCLEOTIDE SEQUENCE [LARGE SCALE GENOMIC DNA]</scope>
    <source>
        <strain evidence="3">cv. Xinhai21</strain>
        <tissue evidence="2">Leaf</tissue>
    </source>
</reference>
<keyword evidence="1" id="KW-1133">Transmembrane helix</keyword>
<sequence>MSSDTSDSSSYFDRREPDELIRALVEKWQGTDGEKTLGLHFIDRESNKVFIKAMPSDAPSNSTAVSCGNHVYVIGRICENDANPSGKDDVNDVFQLDLKDLEHGWRKTTSMLFPRSFPHVLAAEGKIYASNILLDLGFWCTVMPVALFTLITMIAYNLLDKKHLPIKWSSEFPVVEPPGSTLYRLGNGKLILGWGGIHAAVEHQSAITVPYPEDISGLSWNVLVHGVESRPMLIVKRNFEDAVNYFG</sequence>
<evidence type="ECO:0000256" key="1">
    <source>
        <dbReference type="SAM" id="Phobius"/>
    </source>
</evidence>
<dbReference type="OrthoDB" id="935257at2759"/>
<dbReference type="AlphaFoldDB" id="A0A2P5VQL0"/>
<protein>
    <submittedName>
        <fullName evidence="2">Uncharacterized protein</fullName>
    </submittedName>
</protein>
<evidence type="ECO:0000313" key="3">
    <source>
        <dbReference type="Proteomes" id="UP000239757"/>
    </source>
</evidence>
<dbReference type="SUPFAM" id="SSF117281">
    <property type="entry name" value="Kelch motif"/>
    <property type="match status" value="1"/>
</dbReference>
<keyword evidence="1" id="KW-0472">Membrane</keyword>
<dbReference type="Proteomes" id="UP000239757">
    <property type="component" value="Unassembled WGS sequence"/>
</dbReference>
<gene>
    <name evidence="2" type="ORF">GOBAR_AA39654</name>
</gene>
<accession>A0A2P5VQL0</accession>
<dbReference type="EMBL" id="KZ671530">
    <property type="protein sequence ID" value="PPR81060.1"/>
    <property type="molecule type" value="Genomic_DNA"/>
</dbReference>
<dbReference type="Gene3D" id="2.120.10.80">
    <property type="entry name" value="Kelch-type beta propeller"/>
    <property type="match status" value="1"/>
</dbReference>
<proteinExistence type="predicted"/>
<keyword evidence="1" id="KW-0812">Transmembrane</keyword>
<dbReference type="InterPro" id="IPR015915">
    <property type="entry name" value="Kelch-typ_b-propeller"/>
</dbReference>